<name>A0AAV8V2Q8_9RHOD</name>
<keyword evidence="8" id="KW-1185">Reference proteome</keyword>
<feature type="domain" description="Rad21/Rec8-like protein N-terminal" evidence="6">
    <location>
        <begin position="1"/>
        <end position="101"/>
    </location>
</feature>
<dbReference type="GO" id="GO:1990414">
    <property type="term" value="P:replication-born double-strand break repair via sister chromatid exchange"/>
    <property type="evidence" value="ECO:0007669"/>
    <property type="project" value="TreeGrafter"/>
</dbReference>
<evidence type="ECO:0000256" key="2">
    <source>
        <dbReference type="ARBA" id="ARBA00009870"/>
    </source>
</evidence>
<accession>A0AAV8V2Q8</accession>
<evidence type="ECO:0000256" key="1">
    <source>
        <dbReference type="ARBA" id="ARBA00004123"/>
    </source>
</evidence>
<keyword evidence="3" id="KW-0539">Nucleus</keyword>
<dbReference type="AlphaFoldDB" id="A0AAV8V2Q8"/>
<sequence>MFYSSEILTRRGPLAEIWTAATLGKDKIKKGFALKAPIENICTHIVQPRAPLALRLSAQLMVGVCRVFVKKCTIILSDVTDLMSTIQMFNSKSAAEIDLPLVDANARFESITVVNMDQQNQLNLDLNLRLSYQHATAAESLLQGTPSHNADGPSLLGISPARSFQADVMDITLSPGISHHDDLMDISTEPGDVLRRLLPPTEGYIEPSLGSESLFFGDPPVGEQQLLLPQGDPEGSIHPTVPLQADIQPTATAQDGRVQSRTDEPRAQTVSPQSSRSTRKRRLSDESRVDTETELGREFRRACLENTSDIVGRKTREQPSFENGALKLWNHPTLYVRNQELYRMRPKLQEMLETKFQRLVQGAMPPPAQPHTTRDGSHHSSSVELERARDAQFEEITEMDRAEFAQARRLTIDSPAADFQSIEGSSMRPTSLGTGGQETPLMYSAEPGLGSQEHGQQDITGPHQSILPDEELPDPIDLQEGPGPFEKLDVKSFKMLKLLRRTKGDEMTENKDFTCTFDEITESCSRGTTARMFYQVLVLAGNNFVQIHQAEPFAEIKITAGDNF</sequence>
<comment type="similarity">
    <text evidence="2">Belongs to the rad21 family.</text>
</comment>
<comment type="subcellular location">
    <subcellularLocation>
        <location evidence="1">Nucleus</location>
    </subcellularLocation>
</comment>
<dbReference type="Gene3D" id="1.10.10.580">
    <property type="entry name" value="Structural maintenance of chromosome 1. Chain E"/>
    <property type="match status" value="1"/>
</dbReference>
<dbReference type="Proteomes" id="UP001157974">
    <property type="component" value="Unassembled WGS sequence"/>
</dbReference>
<dbReference type="GO" id="GO:0008278">
    <property type="term" value="C:cohesin complex"/>
    <property type="evidence" value="ECO:0007669"/>
    <property type="project" value="InterPro"/>
</dbReference>
<evidence type="ECO:0000256" key="4">
    <source>
        <dbReference type="SAM" id="MobiDB-lite"/>
    </source>
</evidence>
<gene>
    <name evidence="7" type="ORF">NDN08_005835</name>
</gene>
<feature type="compositionally biased region" description="Basic and acidic residues" evidence="4">
    <location>
        <begin position="283"/>
        <end position="292"/>
    </location>
</feature>
<dbReference type="PANTHER" id="PTHR12585">
    <property type="entry name" value="SCC1 / RAD21 FAMILY MEMBER"/>
    <property type="match status" value="1"/>
</dbReference>
<evidence type="ECO:0000313" key="7">
    <source>
        <dbReference type="EMBL" id="KAJ8909141.1"/>
    </source>
</evidence>
<dbReference type="InterPro" id="IPR036390">
    <property type="entry name" value="WH_DNA-bd_sf"/>
</dbReference>
<evidence type="ECO:0000313" key="8">
    <source>
        <dbReference type="Proteomes" id="UP001157974"/>
    </source>
</evidence>
<dbReference type="InterPro" id="IPR006909">
    <property type="entry name" value="Rad21/Rec8_C_eu"/>
</dbReference>
<protein>
    <recommendedName>
        <fullName evidence="9">Rad21/Rec8-like protein N-terminal domain-containing protein</fullName>
    </recommendedName>
</protein>
<feature type="compositionally biased region" description="Polar residues" evidence="4">
    <location>
        <begin position="247"/>
        <end position="257"/>
    </location>
</feature>
<feature type="compositionally biased region" description="Polar residues" evidence="4">
    <location>
        <begin position="422"/>
        <end position="432"/>
    </location>
</feature>
<dbReference type="PANTHER" id="PTHR12585:SF69">
    <property type="entry name" value="FI11703P"/>
    <property type="match status" value="1"/>
</dbReference>
<proteinExistence type="inferred from homology"/>
<dbReference type="GO" id="GO:0005634">
    <property type="term" value="C:nucleus"/>
    <property type="evidence" value="ECO:0007669"/>
    <property type="project" value="UniProtKB-SubCell"/>
</dbReference>
<dbReference type="GO" id="GO:0003682">
    <property type="term" value="F:chromatin binding"/>
    <property type="evidence" value="ECO:0007669"/>
    <property type="project" value="TreeGrafter"/>
</dbReference>
<comment type="caution">
    <text evidence="7">The sequence shown here is derived from an EMBL/GenBank/DDBJ whole genome shotgun (WGS) entry which is preliminary data.</text>
</comment>
<feature type="region of interest" description="Disordered" evidence="4">
    <location>
        <begin position="363"/>
        <end position="386"/>
    </location>
</feature>
<dbReference type="InterPro" id="IPR006910">
    <property type="entry name" value="Rad21_Rec8_N"/>
</dbReference>
<organism evidence="7 8">
    <name type="scientific">Rhodosorus marinus</name>
    <dbReference type="NCBI Taxonomy" id="101924"/>
    <lineage>
        <taxon>Eukaryota</taxon>
        <taxon>Rhodophyta</taxon>
        <taxon>Stylonematophyceae</taxon>
        <taxon>Stylonematales</taxon>
        <taxon>Stylonemataceae</taxon>
        <taxon>Rhodosorus</taxon>
    </lineage>
</organism>
<evidence type="ECO:0008006" key="9">
    <source>
        <dbReference type="Google" id="ProtNLM"/>
    </source>
</evidence>
<evidence type="ECO:0000259" key="5">
    <source>
        <dbReference type="Pfam" id="PF04824"/>
    </source>
</evidence>
<dbReference type="InterPro" id="IPR023093">
    <property type="entry name" value="ScpA-like_C"/>
</dbReference>
<dbReference type="Pfam" id="PF04825">
    <property type="entry name" value="Rad21_Rec8_N"/>
    <property type="match status" value="1"/>
</dbReference>
<dbReference type="InterPro" id="IPR039781">
    <property type="entry name" value="Rad21/Rec8-like"/>
</dbReference>
<evidence type="ECO:0000256" key="3">
    <source>
        <dbReference type="ARBA" id="ARBA00023242"/>
    </source>
</evidence>
<dbReference type="Pfam" id="PF04824">
    <property type="entry name" value="Rad21_Rec8"/>
    <property type="match status" value="1"/>
</dbReference>
<dbReference type="SUPFAM" id="SSF46785">
    <property type="entry name" value="Winged helix' DNA-binding domain"/>
    <property type="match status" value="1"/>
</dbReference>
<reference evidence="7 8" key="1">
    <citation type="journal article" date="2023" name="Nat. Commun.">
        <title>Origin of minicircular mitochondrial genomes in red algae.</title>
        <authorList>
            <person name="Lee Y."/>
            <person name="Cho C.H."/>
            <person name="Lee Y.M."/>
            <person name="Park S.I."/>
            <person name="Yang J.H."/>
            <person name="West J.A."/>
            <person name="Bhattacharya D."/>
            <person name="Yoon H.S."/>
        </authorList>
    </citation>
    <scope>NUCLEOTIDE SEQUENCE [LARGE SCALE GENOMIC DNA]</scope>
    <source>
        <strain evidence="7 8">CCMP1338</strain>
        <tissue evidence="7">Whole cell</tissue>
    </source>
</reference>
<evidence type="ECO:0000259" key="6">
    <source>
        <dbReference type="Pfam" id="PF04825"/>
    </source>
</evidence>
<dbReference type="EMBL" id="JAMWBK010000001">
    <property type="protein sequence ID" value="KAJ8909141.1"/>
    <property type="molecule type" value="Genomic_DNA"/>
</dbReference>
<feature type="region of interest" description="Disordered" evidence="4">
    <location>
        <begin position="209"/>
        <end position="292"/>
    </location>
</feature>
<feature type="domain" description="Rad21/Rec8-like protein C-terminal eukaryotic" evidence="5">
    <location>
        <begin position="517"/>
        <end position="564"/>
    </location>
</feature>
<dbReference type="GO" id="GO:0007062">
    <property type="term" value="P:sister chromatid cohesion"/>
    <property type="evidence" value="ECO:0007669"/>
    <property type="project" value="InterPro"/>
</dbReference>
<feature type="region of interest" description="Disordered" evidence="4">
    <location>
        <begin position="417"/>
        <end position="438"/>
    </location>
</feature>